<dbReference type="InterPro" id="IPR050425">
    <property type="entry name" value="NAD(P)_dehydrat-like"/>
</dbReference>
<dbReference type="PANTHER" id="PTHR10366">
    <property type="entry name" value="NAD DEPENDENT EPIMERASE/DEHYDRATASE"/>
    <property type="match status" value="1"/>
</dbReference>
<dbReference type="Proteomes" id="UP001303373">
    <property type="component" value="Chromosome 12"/>
</dbReference>
<evidence type="ECO:0000259" key="3">
    <source>
        <dbReference type="Pfam" id="PF01370"/>
    </source>
</evidence>
<comment type="similarity">
    <text evidence="2">Belongs to the NAD(P)-dependent epimerase/dehydratase family. Dihydroflavonol-4-reductase subfamily.</text>
</comment>
<dbReference type="GO" id="GO:0016616">
    <property type="term" value="F:oxidoreductase activity, acting on the CH-OH group of donors, NAD or NADP as acceptor"/>
    <property type="evidence" value="ECO:0007669"/>
    <property type="project" value="TreeGrafter"/>
</dbReference>
<evidence type="ECO:0000256" key="2">
    <source>
        <dbReference type="ARBA" id="ARBA00023445"/>
    </source>
</evidence>
<dbReference type="InterPro" id="IPR036291">
    <property type="entry name" value="NAD(P)-bd_dom_sf"/>
</dbReference>
<sequence>MPPSDLILITGGTGHLGFRTLRYALECGYRVRAVVRSAEKEQKLRSHALLKNYTDDTLSFVIIPDFLAEGAFTKAVNGVKYIIHIASPLATGAPDNADAEKYFIQPAVEGTIGVLKAAHDHGKGILRVIITSSIAALFPKNYMDDPSKFPDFAVSSQRHQEYPHGPFPNTMAKYSASKLAALIRAEEFVRLHMPAFDVIHVHPAYIYGRDDLAETKSDFETGTNRIVLDPVLGTARTDAFMSAWIHVDDVARIHVQALDANVQGNQSFVVAVSDVLFSWDDVCRIVARRFAQAVRDGRLLNNGSYRTVYVPFDVTKTIDTFGPFKGFEETVVSVVGHYLEVLSREK</sequence>
<evidence type="ECO:0000313" key="5">
    <source>
        <dbReference type="Proteomes" id="UP001303373"/>
    </source>
</evidence>
<dbReference type="Gene3D" id="3.40.50.720">
    <property type="entry name" value="NAD(P)-binding Rossmann-like Domain"/>
    <property type="match status" value="1"/>
</dbReference>
<feature type="domain" description="NAD-dependent epimerase/dehydratase" evidence="3">
    <location>
        <begin position="7"/>
        <end position="270"/>
    </location>
</feature>
<protein>
    <recommendedName>
        <fullName evidence="3">NAD-dependent epimerase/dehydratase domain-containing protein</fullName>
    </recommendedName>
</protein>
<evidence type="ECO:0000256" key="1">
    <source>
        <dbReference type="ARBA" id="ARBA00023002"/>
    </source>
</evidence>
<dbReference type="PANTHER" id="PTHR10366:SF564">
    <property type="entry name" value="STEROL-4-ALPHA-CARBOXYLATE 3-DEHYDROGENASE, DECARBOXYLATING"/>
    <property type="match status" value="1"/>
</dbReference>
<gene>
    <name evidence="4" type="ORF">R9X50_00699800</name>
</gene>
<name>A0AAQ3MB37_9PEZI</name>
<keyword evidence="1" id="KW-0560">Oxidoreductase</keyword>
<proteinExistence type="inferred from homology"/>
<organism evidence="4 5">
    <name type="scientific">Acrodontium crateriforme</name>
    <dbReference type="NCBI Taxonomy" id="150365"/>
    <lineage>
        <taxon>Eukaryota</taxon>
        <taxon>Fungi</taxon>
        <taxon>Dikarya</taxon>
        <taxon>Ascomycota</taxon>
        <taxon>Pezizomycotina</taxon>
        <taxon>Dothideomycetes</taxon>
        <taxon>Dothideomycetidae</taxon>
        <taxon>Mycosphaerellales</taxon>
        <taxon>Teratosphaeriaceae</taxon>
        <taxon>Acrodontium</taxon>
    </lineage>
</organism>
<dbReference type="SUPFAM" id="SSF51735">
    <property type="entry name" value="NAD(P)-binding Rossmann-fold domains"/>
    <property type="match status" value="1"/>
</dbReference>
<evidence type="ECO:0000313" key="4">
    <source>
        <dbReference type="EMBL" id="WPH04113.1"/>
    </source>
</evidence>
<reference evidence="4 5" key="1">
    <citation type="submission" date="2023-11" db="EMBL/GenBank/DDBJ databases">
        <title>An acidophilic fungus is an integral part of prey digestion in a carnivorous sundew plant.</title>
        <authorList>
            <person name="Tsai I.J."/>
        </authorList>
    </citation>
    <scope>NUCLEOTIDE SEQUENCE [LARGE SCALE GENOMIC DNA]</scope>
    <source>
        <strain evidence="4">169a</strain>
    </source>
</reference>
<dbReference type="AlphaFoldDB" id="A0AAQ3MB37"/>
<dbReference type="InterPro" id="IPR001509">
    <property type="entry name" value="Epimerase_deHydtase"/>
</dbReference>
<dbReference type="Pfam" id="PF01370">
    <property type="entry name" value="Epimerase"/>
    <property type="match status" value="1"/>
</dbReference>
<dbReference type="EMBL" id="CP138591">
    <property type="protein sequence ID" value="WPH04113.1"/>
    <property type="molecule type" value="Genomic_DNA"/>
</dbReference>
<keyword evidence="5" id="KW-1185">Reference proteome</keyword>
<accession>A0AAQ3MB37</accession>